<dbReference type="Proteomes" id="UP000295818">
    <property type="component" value="Unassembled WGS sequence"/>
</dbReference>
<comment type="caution">
    <text evidence="4">The sequence shown here is derived from an EMBL/GenBank/DDBJ whole genome shotgun (WGS) entry which is preliminary data.</text>
</comment>
<evidence type="ECO:0000259" key="3">
    <source>
        <dbReference type="PROSITE" id="PS01031"/>
    </source>
</evidence>
<evidence type="ECO:0000256" key="2">
    <source>
        <dbReference type="RuleBase" id="RU003616"/>
    </source>
</evidence>
<organism evidence="4 5">
    <name type="scientific">Kribbella orskensis</name>
    <dbReference type="NCBI Taxonomy" id="2512216"/>
    <lineage>
        <taxon>Bacteria</taxon>
        <taxon>Bacillati</taxon>
        <taxon>Actinomycetota</taxon>
        <taxon>Actinomycetes</taxon>
        <taxon>Propionibacteriales</taxon>
        <taxon>Kribbellaceae</taxon>
        <taxon>Kribbella</taxon>
    </lineage>
</organism>
<dbReference type="InterPro" id="IPR008978">
    <property type="entry name" value="HSP20-like_chaperone"/>
</dbReference>
<sequence length="142" mass="15965">MTTLARRERGTFADMLDWLEAEFPAFPGFRPFSGAQMIRVEEFDEAGQYVLRAELPGIDPDKDVDIAIEEGLLTVKVERHEEKKEGGRSEFRYGTFTRTLRLPTGAAEDDVRATYHDGILEIRVPIAEASKPTAKHISIVKG</sequence>
<dbReference type="PANTHER" id="PTHR11527">
    <property type="entry name" value="HEAT-SHOCK PROTEIN 20 FAMILY MEMBER"/>
    <property type="match status" value="1"/>
</dbReference>
<evidence type="ECO:0000313" key="5">
    <source>
        <dbReference type="Proteomes" id="UP000295818"/>
    </source>
</evidence>
<dbReference type="PROSITE" id="PS01031">
    <property type="entry name" value="SHSP"/>
    <property type="match status" value="1"/>
</dbReference>
<gene>
    <name evidence="4" type="ORF">EV644_12963</name>
</gene>
<evidence type="ECO:0000313" key="4">
    <source>
        <dbReference type="EMBL" id="TCO11694.1"/>
    </source>
</evidence>
<dbReference type="InterPro" id="IPR002068">
    <property type="entry name" value="A-crystallin/Hsp20_dom"/>
</dbReference>
<keyword evidence="5" id="KW-1185">Reference proteome</keyword>
<accession>A0ABY2BAN5</accession>
<evidence type="ECO:0000256" key="1">
    <source>
        <dbReference type="PROSITE-ProRule" id="PRU00285"/>
    </source>
</evidence>
<dbReference type="Pfam" id="PF00011">
    <property type="entry name" value="HSP20"/>
    <property type="match status" value="1"/>
</dbReference>
<dbReference type="EMBL" id="SLWM01000029">
    <property type="protein sequence ID" value="TCO11694.1"/>
    <property type="molecule type" value="Genomic_DNA"/>
</dbReference>
<dbReference type="CDD" id="cd06464">
    <property type="entry name" value="ACD_sHsps-like"/>
    <property type="match status" value="1"/>
</dbReference>
<comment type="similarity">
    <text evidence="1 2">Belongs to the small heat shock protein (HSP20) family.</text>
</comment>
<protein>
    <submittedName>
        <fullName evidence="4">HSP20 family molecular chaperone IbpA</fullName>
    </submittedName>
</protein>
<name>A0ABY2BAN5_9ACTN</name>
<dbReference type="Gene3D" id="2.60.40.790">
    <property type="match status" value="1"/>
</dbReference>
<proteinExistence type="inferred from homology"/>
<feature type="domain" description="SHSP" evidence="3">
    <location>
        <begin position="31"/>
        <end position="142"/>
    </location>
</feature>
<dbReference type="InterPro" id="IPR031107">
    <property type="entry name" value="Small_HSP"/>
</dbReference>
<reference evidence="4 5" key="1">
    <citation type="journal article" date="2015" name="Stand. Genomic Sci.">
        <title>Genomic Encyclopedia of Bacterial and Archaeal Type Strains, Phase III: the genomes of soil and plant-associated and newly described type strains.</title>
        <authorList>
            <person name="Whitman W.B."/>
            <person name="Woyke T."/>
            <person name="Klenk H.P."/>
            <person name="Zhou Y."/>
            <person name="Lilburn T.G."/>
            <person name="Beck B.J."/>
            <person name="De Vos P."/>
            <person name="Vandamme P."/>
            <person name="Eisen J.A."/>
            <person name="Garrity G."/>
            <person name="Hugenholtz P."/>
            <person name="Kyrpides N.C."/>
        </authorList>
    </citation>
    <scope>NUCLEOTIDE SEQUENCE [LARGE SCALE GENOMIC DNA]</scope>
    <source>
        <strain evidence="4 5">VKM Ac-2538</strain>
    </source>
</reference>
<dbReference type="RefSeq" id="WP_241999349.1">
    <property type="nucleotide sequence ID" value="NZ_SLWM01000029.1"/>
</dbReference>
<dbReference type="SUPFAM" id="SSF49764">
    <property type="entry name" value="HSP20-like chaperones"/>
    <property type="match status" value="1"/>
</dbReference>